<name>A0ABQ3C097_9GAMM</name>
<protein>
    <submittedName>
        <fullName evidence="2">Uncharacterized protein</fullName>
    </submittedName>
</protein>
<proteinExistence type="predicted"/>
<gene>
    <name evidence="2" type="ORF">GCM10008101_11930</name>
</gene>
<dbReference type="RefSeq" id="WP_189447765.1">
    <property type="nucleotide sequence ID" value="NZ_BMXY01000001.1"/>
</dbReference>
<sequence length="61" mass="7036">MSKRELIEPTPGDKRYVRRDEKGRFKEVDDVGRSLSQDQKRHAKNDAGAGQGDRGDRQTRH</sequence>
<evidence type="ECO:0000313" key="2">
    <source>
        <dbReference type="EMBL" id="GGZ59710.1"/>
    </source>
</evidence>
<organism evidence="2 3">
    <name type="scientific">Cognatilysobacter xinjiangensis</name>
    <dbReference type="NCBI Taxonomy" id="546892"/>
    <lineage>
        <taxon>Bacteria</taxon>
        <taxon>Pseudomonadati</taxon>
        <taxon>Pseudomonadota</taxon>
        <taxon>Gammaproteobacteria</taxon>
        <taxon>Lysobacterales</taxon>
        <taxon>Lysobacteraceae</taxon>
        <taxon>Cognatilysobacter</taxon>
    </lineage>
</organism>
<keyword evidence="3" id="KW-1185">Reference proteome</keyword>
<dbReference type="EMBL" id="BMXY01000001">
    <property type="protein sequence ID" value="GGZ59710.1"/>
    <property type="molecule type" value="Genomic_DNA"/>
</dbReference>
<comment type="caution">
    <text evidence="2">The sequence shown here is derived from an EMBL/GenBank/DDBJ whole genome shotgun (WGS) entry which is preliminary data.</text>
</comment>
<feature type="compositionally biased region" description="Basic and acidic residues" evidence="1">
    <location>
        <begin position="1"/>
        <end position="32"/>
    </location>
</feature>
<dbReference type="Proteomes" id="UP000643403">
    <property type="component" value="Unassembled WGS sequence"/>
</dbReference>
<evidence type="ECO:0000313" key="3">
    <source>
        <dbReference type="Proteomes" id="UP000643403"/>
    </source>
</evidence>
<reference evidence="3" key="1">
    <citation type="journal article" date="2019" name="Int. J. Syst. Evol. Microbiol.">
        <title>The Global Catalogue of Microorganisms (GCM) 10K type strain sequencing project: providing services to taxonomists for standard genome sequencing and annotation.</title>
        <authorList>
            <consortium name="The Broad Institute Genomics Platform"/>
            <consortium name="The Broad Institute Genome Sequencing Center for Infectious Disease"/>
            <person name="Wu L."/>
            <person name="Ma J."/>
        </authorList>
    </citation>
    <scope>NUCLEOTIDE SEQUENCE [LARGE SCALE GENOMIC DNA]</scope>
    <source>
        <strain evidence="3">KCTC 22558</strain>
    </source>
</reference>
<feature type="region of interest" description="Disordered" evidence="1">
    <location>
        <begin position="1"/>
        <end position="61"/>
    </location>
</feature>
<evidence type="ECO:0000256" key="1">
    <source>
        <dbReference type="SAM" id="MobiDB-lite"/>
    </source>
</evidence>
<accession>A0ABQ3C097</accession>